<dbReference type="AlphaFoldDB" id="A0A5N6KX12"/>
<organism evidence="2 3">
    <name type="scientific">Carpinus fangiana</name>
    <dbReference type="NCBI Taxonomy" id="176857"/>
    <lineage>
        <taxon>Eukaryota</taxon>
        <taxon>Viridiplantae</taxon>
        <taxon>Streptophyta</taxon>
        <taxon>Embryophyta</taxon>
        <taxon>Tracheophyta</taxon>
        <taxon>Spermatophyta</taxon>
        <taxon>Magnoliopsida</taxon>
        <taxon>eudicotyledons</taxon>
        <taxon>Gunneridae</taxon>
        <taxon>Pentapetalae</taxon>
        <taxon>rosids</taxon>
        <taxon>fabids</taxon>
        <taxon>Fagales</taxon>
        <taxon>Betulaceae</taxon>
        <taxon>Carpinus</taxon>
    </lineage>
</organism>
<evidence type="ECO:0000256" key="1">
    <source>
        <dbReference type="SAM" id="MobiDB-lite"/>
    </source>
</evidence>
<dbReference type="Proteomes" id="UP000327013">
    <property type="component" value="Unassembled WGS sequence"/>
</dbReference>
<sequence>MDSPHEHEPPEEDQAEGNPPEVQILRKVVGEKAQWDVDHDFQEPYRTQDFLKRLRKLGRKYDELAHMPLSVITRASLQRHQLVSDFMTNVLLRCGREASVLYFVTVPNLTTVRNMVVRKNAIINRLERWSSNISYSKDYHALVSSIFDPAHGNSIRWLCSFEQQVEGFKGELCQEPVQPPRKRLCTGRASGSLLLQEQVARPTLSGRSDLGQEGSQTLSAGHAVHQGDTFCQGNGTRSSELILNMDIHSSTEGAVSFEQHSNFDQNPADQGLSLMPSGHASNQNSSTHDRLLPSSDRQTLVRQGM</sequence>
<name>A0A5N6KX12_9ROSI</name>
<keyword evidence="3" id="KW-1185">Reference proteome</keyword>
<accession>A0A5N6KX12</accession>
<comment type="caution">
    <text evidence="2">The sequence shown here is derived from an EMBL/GenBank/DDBJ whole genome shotgun (WGS) entry which is preliminary data.</text>
</comment>
<feature type="region of interest" description="Disordered" evidence="1">
    <location>
        <begin position="261"/>
        <end position="305"/>
    </location>
</feature>
<proteinExistence type="predicted"/>
<gene>
    <name evidence="2" type="ORF">FH972_024096</name>
</gene>
<evidence type="ECO:0000313" key="2">
    <source>
        <dbReference type="EMBL" id="KAB8356513.1"/>
    </source>
</evidence>
<feature type="compositionally biased region" description="Polar residues" evidence="1">
    <location>
        <begin position="295"/>
        <end position="305"/>
    </location>
</feature>
<reference evidence="2 3" key="1">
    <citation type="submission" date="2019-06" db="EMBL/GenBank/DDBJ databases">
        <title>A chromosomal-level reference genome of Carpinus fangiana (Coryloideae, Betulaceae).</title>
        <authorList>
            <person name="Yang X."/>
            <person name="Wang Z."/>
            <person name="Zhang L."/>
            <person name="Hao G."/>
            <person name="Liu J."/>
            <person name="Yang Y."/>
        </authorList>
    </citation>
    <scope>NUCLEOTIDE SEQUENCE [LARGE SCALE GENOMIC DNA]</scope>
    <source>
        <strain evidence="2">Cfa_2016G</strain>
        <tissue evidence="2">Leaf</tissue>
    </source>
</reference>
<protein>
    <submittedName>
        <fullName evidence="2">Uncharacterized protein</fullName>
    </submittedName>
</protein>
<evidence type="ECO:0000313" key="3">
    <source>
        <dbReference type="Proteomes" id="UP000327013"/>
    </source>
</evidence>
<dbReference type="EMBL" id="VIBQ01000016">
    <property type="protein sequence ID" value="KAB8356513.1"/>
    <property type="molecule type" value="Genomic_DNA"/>
</dbReference>
<feature type="region of interest" description="Disordered" evidence="1">
    <location>
        <begin position="1"/>
        <end position="21"/>
    </location>
</feature>